<dbReference type="AlphaFoldDB" id="E2BR96"/>
<dbReference type="EMBL" id="GL449936">
    <property type="protein sequence ID" value="EFN81785.1"/>
    <property type="molecule type" value="Genomic_DNA"/>
</dbReference>
<evidence type="ECO:0000256" key="1">
    <source>
        <dbReference type="SAM" id="MobiDB-lite"/>
    </source>
</evidence>
<dbReference type="InterPro" id="IPR032739">
    <property type="entry name" value="MRNIP"/>
</dbReference>
<sequence length="202" mass="22895">MYQVHIVKKARRWQCKLCNEKQSVKQIYFQGSGKDCRLHVQQLNSLKANESLFCVNACEQDDANTHHNSPSNVSTQVSDNDKAVENKWTKYLDSLKKEELFDTGNSSSEDISEVENVMSGEKSLCNDENSDSCSSDRIIDDSDFEIEDVTEDDEAKDSHSISCSKNSDQCDNSQDNNKSSNNQNNVTSIFETYDELDNSLDF</sequence>
<reference evidence="3 4" key="1">
    <citation type="journal article" date="2010" name="Science">
        <title>Genomic comparison of the ants Camponotus floridanus and Harpegnathos saltator.</title>
        <authorList>
            <person name="Bonasio R."/>
            <person name="Zhang G."/>
            <person name="Ye C."/>
            <person name="Mutti N.S."/>
            <person name="Fang X."/>
            <person name="Qin N."/>
            <person name="Donahue G."/>
            <person name="Yang P."/>
            <person name="Li Q."/>
            <person name="Li C."/>
            <person name="Zhang P."/>
            <person name="Huang Z."/>
            <person name="Berger S.L."/>
            <person name="Reinberg D."/>
            <person name="Wang J."/>
            <person name="Liebig J."/>
        </authorList>
    </citation>
    <scope>NUCLEOTIDE SEQUENCE [LARGE SCALE GENOMIC DNA]</scope>
    <source>
        <strain evidence="3 4">R22 G/1</strain>
    </source>
</reference>
<dbReference type="Proteomes" id="UP000008237">
    <property type="component" value="Unassembled WGS sequence"/>
</dbReference>
<accession>E2BR96</accession>
<dbReference type="GO" id="GO:0007095">
    <property type="term" value="P:mitotic G2 DNA damage checkpoint signaling"/>
    <property type="evidence" value="ECO:0007669"/>
    <property type="project" value="TreeGrafter"/>
</dbReference>
<name>E2BR96_HARSA</name>
<dbReference type="InterPro" id="IPR049472">
    <property type="entry name" value="MRNIP_N"/>
</dbReference>
<feature type="domain" description="MRN complex-interacting protein N-terminal" evidence="2">
    <location>
        <begin position="1"/>
        <end position="91"/>
    </location>
</feature>
<protein>
    <submittedName>
        <fullName evidence="3">UPF0544 protein C5orf45</fullName>
    </submittedName>
</protein>
<dbReference type="PANTHER" id="PTHR15863:SF2">
    <property type="entry name" value="MRN COMPLEX-INTERACTING PROTEIN"/>
    <property type="match status" value="1"/>
</dbReference>
<feature type="region of interest" description="Disordered" evidence="1">
    <location>
        <begin position="102"/>
        <end position="137"/>
    </location>
</feature>
<organism evidence="4">
    <name type="scientific">Harpegnathos saltator</name>
    <name type="common">Jerdon's jumping ant</name>
    <dbReference type="NCBI Taxonomy" id="610380"/>
    <lineage>
        <taxon>Eukaryota</taxon>
        <taxon>Metazoa</taxon>
        <taxon>Ecdysozoa</taxon>
        <taxon>Arthropoda</taxon>
        <taxon>Hexapoda</taxon>
        <taxon>Insecta</taxon>
        <taxon>Pterygota</taxon>
        <taxon>Neoptera</taxon>
        <taxon>Endopterygota</taxon>
        <taxon>Hymenoptera</taxon>
        <taxon>Apocrita</taxon>
        <taxon>Aculeata</taxon>
        <taxon>Formicoidea</taxon>
        <taxon>Formicidae</taxon>
        <taxon>Ponerinae</taxon>
        <taxon>Ponerini</taxon>
        <taxon>Harpegnathos</taxon>
    </lineage>
</organism>
<dbReference type="OMA" id="CCYSCKM"/>
<dbReference type="PANTHER" id="PTHR15863">
    <property type="entry name" value="MRN COMPLEX-INTERACTING PROTEIN"/>
    <property type="match status" value="1"/>
</dbReference>
<dbReference type="STRING" id="610380.E2BR96"/>
<proteinExistence type="predicted"/>
<evidence type="ECO:0000313" key="3">
    <source>
        <dbReference type="EMBL" id="EFN81785.1"/>
    </source>
</evidence>
<dbReference type="OrthoDB" id="5960226at2759"/>
<gene>
    <name evidence="3" type="ORF">EAI_01398</name>
</gene>
<evidence type="ECO:0000259" key="2">
    <source>
        <dbReference type="Pfam" id="PF15749"/>
    </source>
</evidence>
<feature type="region of interest" description="Disordered" evidence="1">
    <location>
        <begin position="149"/>
        <end position="190"/>
    </location>
</feature>
<dbReference type="GO" id="GO:0003682">
    <property type="term" value="F:chromatin binding"/>
    <property type="evidence" value="ECO:0007669"/>
    <property type="project" value="TreeGrafter"/>
</dbReference>
<dbReference type="InParanoid" id="E2BR96"/>
<dbReference type="GO" id="GO:0005634">
    <property type="term" value="C:nucleus"/>
    <property type="evidence" value="ECO:0007669"/>
    <property type="project" value="TreeGrafter"/>
</dbReference>
<feature type="compositionally biased region" description="Low complexity" evidence="1">
    <location>
        <begin position="164"/>
        <end position="185"/>
    </location>
</feature>
<dbReference type="Pfam" id="PF15749">
    <property type="entry name" value="MRNIP"/>
    <property type="match status" value="1"/>
</dbReference>
<keyword evidence="4" id="KW-1185">Reference proteome</keyword>
<evidence type="ECO:0000313" key="4">
    <source>
        <dbReference type="Proteomes" id="UP000008237"/>
    </source>
</evidence>